<organism evidence="3 4">
    <name type="scientific">Enterococcus cecorum</name>
    <dbReference type="NCBI Taxonomy" id="44008"/>
    <lineage>
        <taxon>Bacteria</taxon>
        <taxon>Bacillati</taxon>
        <taxon>Bacillota</taxon>
        <taxon>Bacilli</taxon>
        <taxon>Lactobacillales</taxon>
        <taxon>Enterococcaceae</taxon>
        <taxon>Enterococcus</taxon>
    </lineage>
</organism>
<feature type="transmembrane region" description="Helical" evidence="1">
    <location>
        <begin position="185"/>
        <end position="209"/>
    </location>
</feature>
<proteinExistence type="predicted"/>
<dbReference type="PANTHER" id="PTHR30336">
    <property type="entry name" value="INNER MEMBRANE PROTEIN, PROBABLE PERMEASE"/>
    <property type="match status" value="1"/>
</dbReference>
<feature type="transmembrane region" description="Helical" evidence="1">
    <location>
        <begin position="59"/>
        <end position="75"/>
    </location>
</feature>
<dbReference type="Gene3D" id="3.40.50.620">
    <property type="entry name" value="HUPs"/>
    <property type="match status" value="1"/>
</dbReference>
<dbReference type="GO" id="GO:0000270">
    <property type="term" value="P:peptidoglycan metabolic process"/>
    <property type="evidence" value="ECO:0007669"/>
    <property type="project" value="TreeGrafter"/>
</dbReference>
<evidence type="ECO:0000313" key="4">
    <source>
        <dbReference type="Proteomes" id="UP000196074"/>
    </source>
</evidence>
<evidence type="ECO:0000259" key="2">
    <source>
        <dbReference type="Pfam" id="PF02698"/>
    </source>
</evidence>
<comment type="caution">
    <text evidence="3">The sequence shown here is derived from an EMBL/GenBank/DDBJ whole genome shotgun (WGS) entry which is preliminary data.</text>
</comment>
<accession>A0A1Y4R0Q7</accession>
<keyword evidence="1" id="KW-0472">Membrane</keyword>
<feature type="domain" description="DUF218" evidence="2">
    <location>
        <begin position="219"/>
        <end position="366"/>
    </location>
</feature>
<keyword evidence="1" id="KW-0812">Transmembrane</keyword>
<feature type="transmembrane region" description="Helical" evidence="1">
    <location>
        <begin position="110"/>
        <end position="139"/>
    </location>
</feature>
<dbReference type="RefSeq" id="WP_087214012.1">
    <property type="nucleotide sequence ID" value="NZ_NFLC01000004.1"/>
</dbReference>
<feature type="transmembrane region" description="Helical" evidence="1">
    <location>
        <begin position="6"/>
        <end position="25"/>
    </location>
</feature>
<keyword evidence="1" id="KW-1133">Transmembrane helix</keyword>
<dbReference type="InterPro" id="IPR003848">
    <property type="entry name" value="DUF218"/>
</dbReference>
<dbReference type="CDD" id="cd06259">
    <property type="entry name" value="YdcF-like"/>
    <property type="match status" value="1"/>
</dbReference>
<dbReference type="GO" id="GO:0043164">
    <property type="term" value="P:Gram-negative-bacterium-type cell wall biogenesis"/>
    <property type="evidence" value="ECO:0007669"/>
    <property type="project" value="TreeGrafter"/>
</dbReference>
<sequence>MNLTTLDIIVSIIYFVTAFGYAISLFRKKQNQKLLKIIYLSLGFLLPYCLFLEIINHSVWFLIPTSFFALFYWQFHKRPARLINGWLFMLFWLVFAGYLTLIGITTKSLIPFGVLGLFLIIFILLVAFGIYGLIIFLLWNSYVVFKKESRSLANMLTFICAIGLILYLFLQIFRDHLPHRLLSFLALPTVITGYFMFVLFNFLICVWIYQFLRPKLNQDYLIVLGAGLINGERVTPLLAQRINRAIEFFHLQKAKTNHPAKFIMSGGQGPDEKISEAQAMKNYALEQGMNEEDILLEDQSTTTLENMRFSKQLMDNRRIKPYHVVFFSNNYHIFRAGIFAEQVGLTAQGLGAHTARYFLPNALLREFAAIIMMNKRRHMIICGIISVCYLLTWLVELYINFHQ</sequence>
<protein>
    <recommendedName>
        <fullName evidence="2">DUF218 domain-containing protein</fullName>
    </recommendedName>
</protein>
<gene>
    <name evidence="3" type="ORF">B5E88_02935</name>
</gene>
<evidence type="ECO:0000313" key="3">
    <source>
        <dbReference type="EMBL" id="OUQ11168.1"/>
    </source>
</evidence>
<name>A0A1Y4R0Q7_9ENTE</name>
<dbReference type="GO" id="GO:0005886">
    <property type="term" value="C:plasma membrane"/>
    <property type="evidence" value="ECO:0007669"/>
    <property type="project" value="TreeGrafter"/>
</dbReference>
<dbReference type="Proteomes" id="UP000196074">
    <property type="component" value="Unassembled WGS sequence"/>
</dbReference>
<dbReference type="Pfam" id="PF02698">
    <property type="entry name" value="DUF218"/>
    <property type="match status" value="1"/>
</dbReference>
<evidence type="ECO:0000256" key="1">
    <source>
        <dbReference type="SAM" id="Phobius"/>
    </source>
</evidence>
<feature type="transmembrane region" description="Helical" evidence="1">
    <location>
        <begin position="82"/>
        <end position="104"/>
    </location>
</feature>
<dbReference type="InterPro" id="IPR014729">
    <property type="entry name" value="Rossmann-like_a/b/a_fold"/>
</dbReference>
<feature type="transmembrane region" description="Helical" evidence="1">
    <location>
        <begin position="151"/>
        <end position="173"/>
    </location>
</feature>
<dbReference type="AlphaFoldDB" id="A0A1Y4R0Q7"/>
<feature type="transmembrane region" description="Helical" evidence="1">
    <location>
        <begin position="379"/>
        <end position="399"/>
    </location>
</feature>
<feature type="transmembrane region" description="Helical" evidence="1">
    <location>
        <begin position="37"/>
        <end position="53"/>
    </location>
</feature>
<dbReference type="EMBL" id="NFLC01000004">
    <property type="protein sequence ID" value="OUQ11168.1"/>
    <property type="molecule type" value="Genomic_DNA"/>
</dbReference>
<dbReference type="PANTHER" id="PTHR30336:SF18">
    <property type="entry name" value="MEMBRANE PROTEIN"/>
    <property type="match status" value="1"/>
</dbReference>
<dbReference type="InterPro" id="IPR051599">
    <property type="entry name" value="Cell_Envelope_Assoc"/>
</dbReference>
<reference evidence="4" key="1">
    <citation type="submission" date="2017-04" db="EMBL/GenBank/DDBJ databases">
        <title>Function of individual gut microbiota members based on whole genome sequencing of pure cultures obtained from chicken caecum.</title>
        <authorList>
            <person name="Medvecky M."/>
            <person name="Cejkova D."/>
            <person name="Polansky O."/>
            <person name="Karasova D."/>
            <person name="Kubasova T."/>
            <person name="Cizek A."/>
            <person name="Rychlik I."/>
        </authorList>
    </citation>
    <scope>NUCLEOTIDE SEQUENCE [LARGE SCALE GENOMIC DNA]</scope>
    <source>
        <strain evidence="4">An144</strain>
    </source>
</reference>